<keyword evidence="2" id="KW-1185">Reference proteome</keyword>
<evidence type="ECO:0000313" key="1">
    <source>
        <dbReference type="EMBL" id="CAO95533.1"/>
    </source>
</evidence>
<name>B2VL00_ERWT9</name>
<dbReference type="AlphaFoldDB" id="B2VL00"/>
<evidence type="ECO:0000313" key="2">
    <source>
        <dbReference type="Proteomes" id="UP000001726"/>
    </source>
</evidence>
<protein>
    <submittedName>
        <fullName evidence="1">Uncharacterized protein</fullName>
    </submittedName>
</protein>
<accession>B2VL00</accession>
<organism evidence="1 2">
    <name type="scientific">Erwinia tasmaniensis (strain DSM 17950 / CFBP 7177 / CIP 109463 / NCPPB 4357 / Et1/99)</name>
    <dbReference type="NCBI Taxonomy" id="465817"/>
    <lineage>
        <taxon>Bacteria</taxon>
        <taxon>Pseudomonadati</taxon>
        <taxon>Pseudomonadota</taxon>
        <taxon>Gammaproteobacteria</taxon>
        <taxon>Enterobacterales</taxon>
        <taxon>Erwiniaceae</taxon>
        <taxon>Erwinia</taxon>
    </lineage>
</organism>
<dbReference type="KEGG" id="eta:ETA_04870"/>
<gene>
    <name evidence="1" type="ordered locus">ETA_04870</name>
</gene>
<dbReference type="STRING" id="465817.ETA_04870"/>
<sequence>MLMNFNSIFSLFIPLSEYVYDVGEGNKTSVSLLKGH</sequence>
<dbReference type="Proteomes" id="UP000001726">
    <property type="component" value="Chromosome"/>
</dbReference>
<dbReference type="HOGENOM" id="CLU_3356098_0_0_6"/>
<dbReference type="EMBL" id="CU468135">
    <property type="protein sequence ID" value="CAO95533.1"/>
    <property type="molecule type" value="Genomic_DNA"/>
</dbReference>
<proteinExistence type="predicted"/>
<reference evidence="1 2" key="1">
    <citation type="journal article" date="2008" name="Environ. Microbiol.">
        <title>The genome of Erwinia tasmaniensis strain Et1/99, a non-pathogenic bacterium in the genus Erwinia.</title>
        <authorList>
            <person name="Kube M."/>
            <person name="Migdoll A.M."/>
            <person name="Mueller I."/>
            <person name="Kuhl H."/>
            <person name="Beck A."/>
            <person name="Reinhardt R."/>
            <person name="Geider K."/>
        </authorList>
    </citation>
    <scope>NUCLEOTIDE SEQUENCE [LARGE SCALE GENOMIC DNA]</scope>
    <source>
        <strain evidence="2">DSM 17950 / CFBP 7177 / CIP 109463 / NCPPB 4357 / Et1/99</strain>
    </source>
</reference>